<evidence type="ECO:0000259" key="1">
    <source>
        <dbReference type="Pfam" id="PF01909"/>
    </source>
</evidence>
<dbReference type="GO" id="GO:0016779">
    <property type="term" value="F:nucleotidyltransferase activity"/>
    <property type="evidence" value="ECO:0007669"/>
    <property type="project" value="InterPro"/>
</dbReference>
<dbReference type="InterPro" id="IPR002934">
    <property type="entry name" value="Polymerase_NTP_transf_dom"/>
</dbReference>
<dbReference type="RefSeq" id="WP_327021897.1">
    <property type="nucleotide sequence ID" value="NZ_FRFE01000061.1"/>
</dbReference>
<evidence type="ECO:0000313" key="2">
    <source>
        <dbReference type="EMBL" id="SHO53532.1"/>
    </source>
</evidence>
<proteinExistence type="predicted"/>
<organism evidence="2 3">
    <name type="scientific">Desulfopila aestuarii DSM 18488</name>
    <dbReference type="NCBI Taxonomy" id="1121416"/>
    <lineage>
        <taxon>Bacteria</taxon>
        <taxon>Pseudomonadati</taxon>
        <taxon>Thermodesulfobacteriota</taxon>
        <taxon>Desulfobulbia</taxon>
        <taxon>Desulfobulbales</taxon>
        <taxon>Desulfocapsaceae</taxon>
        <taxon>Desulfopila</taxon>
    </lineage>
</organism>
<accession>A0A1M7YLS4</accession>
<evidence type="ECO:0000313" key="3">
    <source>
        <dbReference type="Proteomes" id="UP000184603"/>
    </source>
</evidence>
<sequence length="115" mass="13543">WTRPINHDIVSMSFMAFSLDWFCWIQNYTRKCHEALLFQNVKSKYSLILLLHVFLQEAHSDIDLLVEFAEDADMFDLVGLSLFLEEKFHRKVDVIPKRALRQELQSTVLSEAIVV</sequence>
<name>A0A1M7YLS4_9BACT</name>
<dbReference type="AlphaFoldDB" id="A0A1M7YLS4"/>
<dbReference type="Proteomes" id="UP000184603">
    <property type="component" value="Unassembled WGS sequence"/>
</dbReference>
<dbReference type="CDD" id="cd05403">
    <property type="entry name" value="NT_KNTase_like"/>
    <property type="match status" value="1"/>
</dbReference>
<gene>
    <name evidence="2" type="ORF">SAMN02745220_05187</name>
</gene>
<protein>
    <recommendedName>
        <fullName evidence="1">Polymerase nucleotidyl transferase domain-containing protein</fullName>
    </recommendedName>
</protein>
<reference evidence="2 3" key="1">
    <citation type="submission" date="2016-12" db="EMBL/GenBank/DDBJ databases">
        <authorList>
            <person name="Song W.-J."/>
            <person name="Kurnit D.M."/>
        </authorList>
    </citation>
    <scope>NUCLEOTIDE SEQUENCE [LARGE SCALE GENOMIC DNA]</scope>
    <source>
        <strain evidence="2 3">DSM 18488</strain>
    </source>
</reference>
<dbReference type="STRING" id="1121416.SAMN02745220_05187"/>
<feature type="non-terminal residue" evidence="2">
    <location>
        <position position="1"/>
    </location>
</feature>
<dbReference type="InterPro" id="IPR043519">
    <property type="entry name" value="NT_sf"/>
</dbReference>
<keyword evidence="3" id="KW-1185">Reference proteome</keyword>
<feature type="domain" description="Polymerase nucleotidyl transferase" evidence="1">
    <location>
        <begin position="59"/>
        <end position="114"/>
    </location>
</feature>
<dbReference type="EMBL" id="FRFE01000061">
    <property type="protein sequence ID" value="SHO53532.1"/>
    <property type="molecule type" value="Genomic_DNA"/>
</dbReference>
<dbReference type="Gene3D" id="3.30.460.10">
    <property type="entry name" value="Beta Polymerase, domain 2"/>
    <property type="match status" value="1"/>
</dbReference>
<dbReference type="SUPFAM" id="SSF81301">
    <property type="entry name" value="Nucleotidyltransferase"/>
    <property type="match status" value="1"/>
</dbReference>
<dbReference type="Pfam" id="PF01909">
    <property type="entry name" value="NTP_transf_2"/>
    <property type="match status" value="1"/>
</dbReference>